<evidence type="ECO:0000313" key="2">
    <source>
        <dbReference type="EMBL" id="PXF32081.1"/>
    </source>
</evidence>
<keyword evidence="3" id="KW-1185">Reference proteome</keyword>
<sequence>MIKRTSSFPLYDELYHAYSIFNRRLFDGALPDCILTLQRKKGTAGYFSGSQFQSTDGYKQLDEIAINPAYFLRGGVTEVMQTLVHEMVHQWQQHHGKPGRGRYHNKEWSQKMKSIGLMPSSTGEPGGAETGDLMSDYVIEGGLFSKVLSELLTSQFTISWADRCPDIDSLQAQLDAGEDIEDILNEWNLDVDSDGQIVEGGSKSNRLKYQCPICMVSVWGKPELKLLCMSCEKQMEEVE</sequence>
<dbReference type="Pfam" id="PF10263">
    <property type="entry name" value="SprT-like"/>
    <property type="match status" value="1"/>
</dbReference>
<dbReference type="Proteomes" id="UP000248090">
    <property type="component" value="Unassembled WGS sequence"/>
</dbReference>
<name>A0ABX5LZH7_9GAMM</name>
<gene>
    <name evidence="2" type="ORF">WH50_06380</name>
</gene>
<feature type="domain" description="SprT-like" evidence="1">
    <location>
        <begin position="16"/>
        <end position="117"/>
    </location>
</feature>
<accession>A0ABX5LZH7</accession>
<evidence type="ECO:0000313" key="3">
    <source>
        <dbReference type="Proteomes" id="UP000248090"/>
    </source>
</evidence>
<evidence type="ECO:0000259" key="1">
    <source>
        <dbReference type="Pfam" id="PF10263"/>
    </source>
</evidence>
<organism evidence="2 3">
    <name type="scientific">Pokkaliibacter plantistimulans</name>
    <dbReference type="NCBI Taxonomy" id="1635171"/>
    <lineage>
        <taxon>Bacteria</taxon>
        <taxon>Pseudomonadati</taxon>
        <taxon>Pseudomonadota</taxon>
        <taxon>Gammaproteobacteria</taxon>
        <taxon>Oceanospirillales</taxon>
        <taxon>Balneatrichaceae</taxon>
        <taxon>Pokkaliibacter</taxon>
    </lineage>
</organism>
<dbReference type="InterPro" id="IPR006640">
    <property type="entry name" value="SprT-like_domain"/>
</dbReference>
<protein>
    <recommendedName>
        <fullName evidence="1">SprT-like domain-containing protein</fullName>
    </recommendedName>
</protein>
<dbReference type="RefSeq" id="WP_110186589.1">
    <property type="nucleotide sequence ID" value="NZ_LAPT01000025.1"/>
</dbReference>
<proteinExistence type="predicted"/>
<comment type="caution">
    <text evidence="2">The sequence shown here is derived from an EMBL/GenBank/DDBJ whole genome shotgun (WGS) entry which is preliminary data.</text>
</comment>
<reference evidence="2 3" key="1">
    <citation type="submission" date="2015-03" db="EMBL/GenBank/DDBJ databases">
        <authorList>
            <person name="Krishnan R."/>
            <person name="Midha S."/>
            <person name="Patil P.B."/>
            <person name="Rameshkumar N."/>
        </authorList>
    </citation>
    <scope>NUCLEOTIDE SEQUENCE [LARGE SCALE GENOMIC DNA]</scope>
    <source>
        <strain evidence="2 3">L1E11</strain>
    </source>
</reference>
<dbReference type="EMBL" id="LAPT01000025">
    <property type="protein sequence ID" value="PXF32081.1"/>
    <property type="molecule type" value="Genomic_DNA"/>
</dbReference>